<keyword evidence="3" id="KW-1185">Reference proteome</keyword>
<accession>A0A4Y2Q8C4</accession>
<dbReference type="AlphaFoldDB" id="A0A4Y2Q8C4"/>
<organism evidence="2 3">
    <name type="scientific">Araneus ventricosus</name>
    <name type="common">Orbweaver spider</name>
    <name type="synonym">Epeira ventricosa</name>
    <dbReference type="NCBI Taxonomy" id="182803"/>
    <lineage>
        <taxon>Eukaryota</taxon>
        <taxon>Metazoa</taxon>
        <taxon>Ecdysozoa</taxon>
        <taxon>Arthropoda</taxon>
        <taxon>Chelicerata</taxon>
        <taxon>Arachnida</taxon>
        <taxon>Araneae</taxon>
        <taxon>Araneomorphae</taxon>
        <taxon>Entelegynae</taxon>
        <taxon>Araneoidea</taxon>
        <taxon>Araneidae</taxon>
        <taxon>Araneus</taxon>
    </lineage>
</organism>
<sequence>MKVSLMEKGCWQFILGTEKPCSEGACDREQLAYELRKQRSYTTIYMGVDRKYQALIADTEDGKNGLGYSKSKFRTKFKLASLVNDFFSSRFDVNEETIGIYSEKIVEKNQQIKEAGFKMPGILVCFQLIRFLPPEYDNLVHILYRIKAEEFAVDNIAKQLITESGRIQLKLKDENRVQSVTDANTAGERKSEENRQKRKNTATKSYGSGTVMGPGVRRRNQAQISANTVKEKVTRKMDVLRKMNRRTNPFVQKIKVQID</sequence>
<feature type="region of interest" description="Disordered" evidence="1">
    <location>
        <begin position="178"/>
        <end position="221"/>
    </location>
</feature>
<evidence type="ECO:0000313" key="3">
    <source>
        <dbReference type="Proteomes" id="UP000499080"/>
    </source>
</evidence>
<reference evidence="2 3" key="1">
    <citation type="journal article" date="2019" name="Sci. Rep.">
        <title>Orb-weaving spider Araneus ventricosus genome elucidates the spidroin gene catalogue.</title>
        <authorList>
            <person name="Kono N."/>
            <person name="Nakamura H."/>
            <person name="Ohtoshi R."/>
            <person name="Moran D.A.P."/>
            <person name="Shinohara A."/>
            <person name="Yoshida Y."/>
            <person name="Fujiwara M."/>
            <person name="Mori M."/>
            <person name="Tomita M."/>
            <person name="Arakawa K."/>
        </authorList>
    </citation>
    <scope>NUCLEOTIDE SEQUENCE [LARGE SCALE GENOMIC DNA]</scope>
</reference>
<gene>
    <name evidence="2" type="ORF">AVEN_172980_1</name>
</gene>
<dbReference type="OrthoDB" id="2783063at2759"/>
<name>A0A4Y2Q8C4_ARAVE</name>
<dbReference type="Proteomes" id="UP000499080">
    <property type="component" value="Unassembled WGS sequence"/>
</dbReference>
<evidence type="ECO:0000313" key="2">
    <source>
        <dbReference type="EMBL" id="GBN60445.1"/>
    </source>
</evidence>
<protein>
    <submittedName>
        <fullName evidence="2">Uncharacterized protein</fullName>
    </submittedName>
</protein>
<dbReference type="EMBL" id="BGPR01013399">
    <property type="protein sequence ID" value="GBN60445.1"/>
    <property type="molecule type" value="Genomic_DNA"/>
</dbReference>
<evidence type="ECO:0000256" key="1">
    <source>
        <dbReference type="SAM" id="MobiDB-lite"/>
    </source>
</evidence>
<proteinExistence type="predicted"/>
<comment type="caution">
    <text evidence="2">The sequence shown here is derived from an EMBL/GenBank/DDBJ whole genome shotgun (WGS) entry which is preliminary data.</text>
</comment>
<dbReference type="Pfam" id="PF14223">
    <property type="entry name" value="Retrotran_gag_2"/>
    <property type="match status" value="1"/>
</dbReference>